<dbReference type="RefSeq" id="WP_126156984.1">
    <property type="nucleotide sequence ID" value="NZ_RQXW01000001.1"/>
</dbReference>
<dbReference type="PANTHER" id="PTHR37526:SF1">
    <property type="entry name" value="PROTEIN TUSB"/>
    <property type="match status" value="1"/>
</dbReference>
<dbReference type="InterPro" id="IPR027396">
    <property type="entry name" value="DsrEFH-like"/>
</dbReference>
<dbReference type="InterPro" id="IPR007215">
    <property type="entry name" value="Sulphur_relay_TusB/DsrH"/>
</dbReference>
<dbReference type="GO" id="GO:1990228">
    <property type="term" value="C:sulfurtransferase complex"/>
    <property type="evidence" value="ECO:0007669"/>
    <property type="project" value="TreeGrafter"/>
</dbReference>
<dbReference type="SUPFAM" id="SSF75169">
    <property type="entry name" value="DsrEFH-like"/>
    <property type="match status" value="1"/>
</dbReference>
<keyword evidence="1" id="KW-0808">Transferase</keyword>
<dbReference type="GO" id="GO:0016740">
    <property type="term" value="F:transferase activity"/>
    <property type="evidence" value="ECO:0007669"/>
    <property type="project" value="UniProtKB-KW"/>
</dbReference>
<dbReference type="PANTHER" id="PTHR37526">
    <property type="entry name" value="PROTEIN TUSB"/>
    <property type="match status" value="1"/>
</dbReference>
<evidence type="ECO:0000313" key="2">
    <source>
        <dbReference type="Proteomes" id="UP000283087"/>
    </source>
</evidence>
<dbReference type="Gene3D" id="3.40.1260.10">
    <property type="entry name" value="DsrEFH-like"/>
    <property type="match status" value="1"/>
</dbReference>
<dbReference type="OrthoDB" id="9795117at2"/>
<dbReference type="GO" id="GO:0002143">
    <property type="term" value="P:tRNA wobble position uridine thiolation"/>
    <property type="evidence" value="ECO:0007669"/>
    <property type="project" value="InterPro"/>
</dbReference>
<comment type="caution">
    <text evidence="1">The sequence shown here is derived from an EMBL/GenBank/DDBJ whole genome shotgun (WGS) entry which is preliminary data.</text>
</comment>
<reference evidence="1 2" key="1">
    <citation type="submission" date="2018-11" db="EMBL/GenBank/DDBJ databases">
        <title>The draft genome sequence of Amphritea opalescens ANRC-JH13T.</title>
        <authorList>
            <person name="Fang Z."/>
            <person name="Zhang Y."/>
            <person name="Han X."/>
        </authorList>
    </citation>
    <scope>NUCLEOTIDE SEQUENCE [LARGE SCALE GENOMIC DNA]</scope>
    <source>
        <strain evidence="1 2">ANRC-JH13</strain>
    </source>
</reference>
<dbReference type="Proteomes" id="UP000283087">
    <property type="component" value="Unassembled WGS sequence"/>
</dbReference>
<dbReference type="AlphaFoldDB" id="A0A430KWL9"/>
<evidence type="ECO:0000313" key="1">
    <source>
        <dbReference type="EMBL" id="RTE67774.1"/>
    </source>
</evidence>
<gene>
    <name evidence="1" type="primary">dsrH</name>
    <name evidence="1" type="ORF">EH243_02165</name>
</gene>
<name>A0A430KWL9_9GAMM</name>
<sequence>MTTLHLINKTPSESTALGDSLATLSEGDALLLIENGVYAAMPAYAEHFTRLPRTIQCYLLNNDALARGLNDLNPDFAAIDYDGFVELSCRYSKVVSWF</sequence>
<dbReference type="NCBIfam" id="TIGR03011">
    <property type="entry name" value="sulf_tusB_dsrH"/>
    <property type="match status" value="1"/>
</dbReference>
<proteinExistence type="predicted"/>
<organism evidence="1 2">
    <name type="scientific">Amphritea opalescens</name>
    <dbReference type="NCBI Taxonomy" id="2490544"/>
    <lineage>
        <taxon>Bacteria</taxon>
        <taxon>Pseudomonadati</taxon>
        <taxon>Pseudomonadota</taxon>
        <taxon>Gammaproteobacteria</taxon>
        <taxon>Oceanospirillales</taxon>
        <taxon>Oceanospirillaceae</taxon>
        <taxon>Amphritea</taxon>
    </lineage>
</organism>
<protein>
    <submittedName>
        <fullName evidence="1">Sulfurtransferase complex subunit TusB</fullName>
    </submittedName>
</protein>
<dbReference type="Pfam" id="PF04077">
    <property type="entry name" value="DsrH"/>
    <property type="match status" value="1"/>
</dbReference>
<keyword evidence="2" id="KW-1185">Reference proteome</keyword>
<dbReference type="EMBL" id="RQXW01000001">
    <property type="protein sequence ID" value="RTE67774.1"/>
    <property type="molecule type" value="Genomic_DNA"/>
</dbReference>
<accession>A0A430KWL9</accession>